<protein>
    <submittedName>
        <fullName evidence="2">Uncharacterized protein</fullName>
    </submittedName>
</protein>
<dbReference type="RefSeq" id="XP_066714963.1">
    <property type="nucleotide sequence ID" value="XM_066859476.1"/>
</dbReference>
<reference evidence="2 3" key="1">
    <citation type="submission" date="2023-01" db="EMBL/GenBank/DDBJ databases">
        <title>Analysis of 21 Apiospora genomes using comparative genomics revels a genus with tremendous synthesis potential of carbohydrate active enzymes and secondary metabolites.</title>
        <authorList>
            <person name="Sorensen T."/>
        </authorList>
    </citation>
    <scope>NUCLEOTIDE SEQUENCE [LARGE SCALE GENOMIC DNA]</scope>
    <source>
        <strain evidence="2 3">CBS 135458</strain>
    </source>
</reference>
<evidence type="ECO:0000313" key="3">
    <source>
        <dbReference type="Proteomes" id="UP001480595"/>
    </source>
</evidence>
<feature type="region of interest" description="Disordered" evidence="1">
    <location>
        <begin position="229"/>
        <end position="253"/>
    </location>
</feature>
<evidence type="ECO:0000313" key="2">
    <source>
        <dbReference type="EMBL" id="KAK8061701.1"/>
    </source>
</evidence>
<feature type="compositionally biased region" description="Polar residues" evidence="1">
    <location>
        <begin position="242"/>
        <end position="253"/>
    </location>
</feature>
<dbReference type="Proteomes" id="UP001480595">
    <property type="component" value="Unassembled WGS sequence"/>
</dbReference>
<proteinExistence type="predicted"/>
<comment type="caution">
    <text evidence="2">The sequence shown here is derived from an EMBL/GenBank/DDBJ whole genome shotgun (WGS) entry which is preliminary data.</text>
</comment>
<keyword evidence="3" id="KW-1185">Reference proteome</keyword>
<evidence type="ECO:0000256" key="1">
    <source>
        <dbReference type="SAM" id="MobiDB-lite"/>
    </source>
</evidence>
<dbReference type="EMBL" id="JAQQWL010000008">
    <property type="protein sequence ID" value="KAK8061701.1"/>
    <property type="molecule type" value="Genomic_DNA"/>
</dbReference>
<sequence>MGSLLKRIIWNRNRSESDHKSRPAEATTPGTDMSGNVRRPVEEWPDWFDYRRETFEKAKEMAELTFDNPKLKKYIYEEKTGTMRRIIASGENYPAPLVERRIVEKTKQIKRSDNIRVLHLHFSPQDTTQPDAPRTMRITCEDLWKDITVRNYVELVRIRTTPRALLIALFKKYPTTSTILHSDCAQFAIRFLRELAKCTLYGSNNMSDSEFDSIVDELKEVIHVKDGSVGYSEGESRGALVTSDQSQEGSHWQ</sequence>
<organism evidence="2 3">
    <name type="scientific">Apiospora phragmitis</name>
    <dbReference type="NCBI Taxonomy" id="2905665"/>
    <lineage>
        <taxon>Eukaryota</taxon>
        <taxon>Fungi</taxon>
        <taxon>Dikarya</taxon>
        <taxon>Ascomycota</taxon>
        <taxon>Pezizomycotina</taxon>
        <taxon>Sordariomycetes</taxon>
        <taxon>Xylariomycetidae</taxon>
        <taxon>Amphisphaeriales</taxon>
        <taxon>Apiosporaceae</taxon>
        <taxon>Apiospora</taxon>
    </lineage>
</organism>
<feature type="region of interest" description="Disordered" evidence="1">
    <location>
        <begin position="14"/>
        <end position="38"/>
    </location>
</feature>
<feature type="compositionally biased region" description="Basic and acidic residues" evidence="1">
    <location>
        <begin position="14"/>
        <end position="23"/>
    </location>
</feature>
<accession>A0ABR1UUE9</accession>
<name>A0ABR1UUE9_9PEZI</name>
<gene>
    <name evidence="2" type="ORF">PG994_008067</name>
</gene>
<dbReference type="GeneID" id="92092539"/>